<dbReference type="GO" id="GO:0015344">
    <property type="term" value="F:siderophore uptake transmembrane transporter activity"/>
    <property type="evidence" value="ECO:0007669"/>
    <property type="project" value="TreeGrafter"/>
</dbReference>
<proteinExistence type="inferred from homology"/>
<feature type="domain" description="TonB-dependent receptor plug" evidence="14">
    <location>
        <begin position="62"/>
        <end position="170"/>
    </location>
</feature>
<keyword evidence="3 10" id="KW-1134">Transmembrane beta strand</keyword>
<dbReference type="InterPro" id="IPR012910">
    <property type="entry name" value="Plug_dom"/>
</dbReference>
<dbReference type="InterPro" id="IPR037066">
    <property type="entry name" value="Plug_dom_sf"/>
</dbReference>
<name>A0A4U0YZD5_9RHOB</name>
<comment type="caution">
    <text evidence="15">The sequence shown here is derived from an EMBL/GenBank/DDBJ whole genome shotgun (WGS) entry which is preliminary data.</text>
</comment>
<dbReference type="CDD" id="cd01347">
    <property type="entry name" value="ligand_gated_channel"/>
    <property type="match status" value="1"/>
</dbReference>
<comment type="subcellular location">
    <subcellularLocation>
        <location evidence="1 10">Cell outer membrane</location>
        <topology evidence="1 10">Multi-pass membrane protein</topology>
    </subcellularLocation>
</comment>
<sequence>MGKLSAIGPGRSARLQRRCLSGCAAVALTLPAAGLVPTALRAQDILLDGIVLTATGFEQNIADAPASISVITAEDLERGAFRDLTDALREVQGVTATGVANERDIQIRGLPGAYTLILVDGRRQGTRESRPNGSAGYEQSFIPPLSAIERIEVVRGPMSSLYGSDAMGGVINIITRKADSVWSGSVTIEGTVQDSSRYGDSGQLSFNIGGPLVKDRLSLQLWGRALDRAEDYRLGGIQGSEETNIAGRLVFTPTEDHEFRLEAGRTEIETETSAGRTLAATAADSGRDLSQEYWSVGHSGTWGNARTDLSFQQERGTRESYSYDAGLDSMVRNDRVPRVKNSVLEGKLTLPLSLRGEHTLVTGFQHQSAEVTDRGHTAVDQKLAVDQWALFAEDEWKITDSFALTGGLRYDHHESYGGHISPRLYAVWHGTEQLTLKGGVSTGFRAPDVRQVAEGYYLPTQQGAGLIAANPDLEPEESTSFELSALWDNQSNLTLGATAFHTDFRKKLSNMNTGTLIDPDTGDVIDPLGGAACNAAALGPYPGYSCLWRSFNIDDAVIRGIELTASWEATPDIRLRGSYTYTDSEQKTGTYAGFPLTRTPEHLASLRLDWSTPHDPLDLWATATYHGSEINAGARIGSNGSPVTINGQAGRKYAAYSTLDIGGSYEVTDRVTLNSAIYNLTDRRVEAADSNTVAEGRRLWVGVTTSF</sequence>
<dbReference type="Pfam" id="PF07715">
    <property type="entry name" value="Plug"/>
    <property type="match status" value="1"/>
</dbReference>
<dbReference type="RefSeq" id="WP_136791911.1">
    <property type="nucleotide sequence ID" value="NZ_SWAU01000047.1"/>
</dbReference>
<accession>A0A4U0YZD5</accession>
<dbReference type="PANTHER" id="PTHR30069">
    <property type="entry name" value="TONB-DEPENDENT OUTER MEMBRANE RECEPTOR"/>
    <property type="match status" value="1"/>
</dbReference>
<evidence type="ECO:0000259" key="14">
    <source>
        <dbReference type="Pfam" id="PF07715"/>
    </source>
</evidence>
<dbReference type="Gene3D" id="2.40.170.20">
    <property type="entry name" value="TonB-dependent receptor, beta-barrel domain"/>
    <property type="match status" value="1"/>
</dbReference>
<dbReference type="SUPFAM" id="SSF56935">
    <property type="entry name" value="Porins"/>
    <property type="match status" value="1"/>
</dbReference>
<evidence type="ECO:0000256" key="9">
    <source>
        <dbReference type="ARBA" id="ARBA00023237"/>
    </source>
</evidence>
<keyword evidence="8 10" id="KW-0472">Membrane</keyword>
<keyword evidence="6" id="KW-0406">Ion transport</keyword>
<gene>
    <name evidence="15" type="ORF">FAZ78_07030</name>
</gene>
<dbReference type="EMBL" id="SWAU01000047">
    <property type="protein sequence ID" value="TKA97265.1"/>
    <property type="molecule type" value="Genomic_DNA"/>
</dbReference>
<evidence type="ECO:0000256" key="5">
    <source>
        <dbReference type="ARBA" id="ARBA00022729"/>
    </source>
</evidence>
<evidence type="ECO:0000256" key="2">
    <source>
        <dbReference type="ARBA" id="ARBA00022448"/>
    </source>
</evidence>
<evidence type="ECO:0000256" key="11">
    <source>
        <dbReference type="PROSITE-ProRule" id="PRU10144"/>
    </source>
</evidence>
<dbReference type="InterPro" id="IPR036942">
    <property type="entry name" value="Beta-barrel_TonB_sf"/>
</dbReference>
<keyword evidence="4 10" id="KW-0812">Transmembrane</keyword>
<dbReference type="GO" id="GO:0009279">
    <property type="term" value="C:cell outer membrane"/>
    <property type="evidence" value="ECO:0007669"/>
    <property type="project" value="UniProtKB-SubCell"/>
</dbReference>
<keyword evidence="15" id="KW-0675">Receptor</keyword>
<evidence type="ECO:0000256" key="8">
    <source>
        <dbReference type="ARBA" id="ARBA00023136"/>
    </source>
</evidence>
<evidence type="ECO:0000256" key="6">
    <source>
        <dbReference type="ARBA" id="ARBA00023065"/>
    </source>
</evidence>
<dbReference type="Proteomes" id="UP000306340">
    <property type="component" value="Unassembled WGS sequence"/>
</dbReference>
<reference evidence="15 16" key="1">
    <citation type="submission" date="2019-04" db="EMBL/GenBank/DDBJ databases">
        <title>Crypto-aerobic microbial life in anoxic (sulfidic) marine sediments.</title>
        <authorList>
            <person name="Bhattacharya S."/>
            <person name="Roy C."/>
            <person name="Mondal N."/>
            <person name="Sarkar J."/>
            <person name="Mandal S."/>
            <person name="Rameez M.J."/>
            <person name="Ghosh W."/>
        </authorList>
    </citation>
    <scope>NUCLEOTIDE SEQUENCE [LARGE SCALE GENOMIC DNA]</scope>
    <source>
        <strain evidence="15 16">SBBC</strain>
    </source>
</reference>
<feature type="domain" description="TonB-dependent receptor-like beta-barrel" evidence="13">
    <location>
        <begin position="286"/>
        <end position="680"/>
    </location>
</feature>
<dbReference type="InterPro" id="IPR039426">
    <property type="entry name" value="TonB-dep_rcpt-like"/>
</dbReference>
<evidence type="ECO:0000259" key="13">
    <source>
        <dbReference type="Pfam" id="PF00593"/>
    </source>
</evidence>
<evidence type="ECO:0000256" key="12">
    <source>
        <dbReference type="RuleBase" id="RU003357"/>
    </source>
</evidence>
<comment type="similarity">
    <text evidence="10 12">Belongs to the TonB-dependent receptor family.</text>
</comment>
<protein>
    <submittedName>
        <fullName evidence="15">TonB-dependent receptor</fullName>
    </submittedName>
</protein>
<dbReference type="PROSITE" id="PS01156">
    <property type="entry name" value="TONB_DEPENDENT_REC_2"/>
    <property type="match status" value="1"/>
</dbReference>
<evidence type="ECO:0000256" key="4">
    <source>
        <dbReference type="ARBA" id="ARBA00022692"/>
    </source>
</evidence>
<dbReference type="Pfam" id="PF00593">
    <property type="entry name" value="TonB_dep_Rec_b-barrel"/>
    <property type="match status" value="1"/>
</dbReference>
<dbReference type="AlphaFoldDB" id="A0A4U0YZD5"/>
<dbReference type="Gene3D" id="2.170.130.10">
    <property type="entry name" value="TonB-dependent receptor, plug domain"/>
    <property type="match status" value="1"/>
</dbReference>
<dbReference type="InterPro" id="IPR000531">
    <property type="entry name" value="Beta-barrel_TonB"/>
</dbReference>
<evidence type="ECO:0000313" key="16">
    <source>
        <dbReference type="Proteomes" id="UP000306340"/>
    </source>
</evidence>
<keyword evidence="5" id="KW-0732">Signal</keyword>
<dbReference type="InterPro" id="IPR010917">
    <property type="entry name" value="TonB_rcpt_CS"/>
</dbReference>
<evidence type="ECO:0000256" key="7">
    <source>
        <dbReference type="ARBA" id="ARBA00023077"/>
    </source>
</evidence>
<keyword evidence="9 10" id="KW-0998">Cell outer membrane</keyword>
<evidence type="ECO:0000256" key="1">
    <source>
        <dbReference type="ARBA" id="ARBA00004571"/>
    </source>
</evidence>
<dbReference type="PANTHER" id="PTHR30069:SF53">
    <property type="entry name" value="COLICIN I RECEPTOR-RELATED"/>
    <property type="match status" value="1"/>
</dbReference>
<evidence type="ECO:0000256" key="10">
    <source>
        <dbReference type="PROSITE-ProRule" id="PRU01360"/>
    </source>
</evidence>
<keyword evidence="2 10" id="KW-0813">Transport</keyword>
<evidence type="ECO:0000256" key="3">
    <source>
        <dbReference type="ARBA" id="ARBA00022452"/>
    </source>
</evidence>
<keyword evidence="7 12" id="KW-0798">TonB box</keyword>
<organism evidence="15 16">
    <name type="scientific">Cereibacter changlensis</name>
    <dbReference type="NCBI Taxonomy" id="402884"/>
    <lineage>
        <taxon>Bacteria</taxon>
        <taxon>Pseudomonadati</taxon>
        <taxon>Pseudomonadota</taxon>
        <taxon>Alphaproteobacteria</taxon>
        <taxon>Rhodobacterales</taxon>
        <taxon>Paracoccaceae</taxon>
        <taxon>Cereibacter</taxon>
    </lineage>
</organism>
<evidence type="ECO:0000313" key="15">
    <source>
        <dbReference type="EMBL" id="TKA97265.1"/>
    </source>
</evidence>
<feature type="short sequence motif" description="TonB C-terminal box" evidence="11">
    <location>
        <begin position="690"/>
        <end position="707"/>
    </location>
</feature>
<dbReference type="GO" id="GO:0044718">
    <property type="term" value="P:siderophore transmembrane transport"/>
    <property type="evidence" value="ECO:0007669"/>
    <property type="project" value="TreeGrafter"/>
</dbReference>
<dbReference type="PROSITE" id="PS52016">
    <property type="entry name" value="TONB_DEPENDENT_REC_3"/>
    <property type="match status" value="1"/>
</dbReference>